<dbReference type="EMBL" id="BNED01000005">
    <property type="protein sequence ID" value="GHI76246.1"/>
    <property type="molecule type" value="Genomic_DNA"/>
</dbReference>
<accession>A0ABQ3T777</accession>
<keyword evidence="4" id="KW-1185">Reference proteome</keyword>
<feature type="region of interest" description="Disordered" evidence="1">
    <location>
        <begin position="419"/>
        <end position="456"/>
    </location>
</feature>
<feature type="region of interest" description="Disordered" evidence="1">
    <location>
        <begin position="219"/>
        <end position="240"/>
    </location>
</feature>
<evidence type="ECO:0000313" key="3">
    <source>
        <dbReference type="EMBL" id="GHI76246.1"/>
    </source>
</evidence>
<name>A0ABQ3T777_9ACTN</name>
<dbReference type="Proteomes" id="UP000608522">
    <property type="component" value="Unassembled WGS sequence"/>
</dbReference>
<evidence type="ECO:0000256" key="1">
    <source>
        <dbReference type="SAM" id="MobiDB-lite"/>
    </source>
</evidence>
<dbReference type="NCBIfam" id="NF033519">
    <property type="entry name" value="transpos_ISAzo13"/>
    <property type="match status" value="1"/>
</dbReference>
<evidence type="ECO:0000259" key="2">
    <source>
        <dbReference type="Pfam" id="PF13613"/>
    </source>
</evidence>
<sequence length="585" mass="64566">MSSKGVQIFKSWLSVRWFVGLAMSGLDGQRAVLAAKFEAILPHLDERQRRLLMGAEAQSLGHGGIRAVARAAGVREATVSVGVRELEAGEAPLGRIRRPGAGRKRVVDRNPAVREALLTLVEPDVRGDPMSPLRWTTKSTRKLAEQLTRQGHRISADTVGDLLREEGFSLQSNAKTLEGKQHPDRDAQFHYLNEQARDHQDRGAPVISVDTKKKELVGPFKNNGREWEPRGEPVRVDTHDFPDRELGRAVPYGIYDVAANTGWVNVGTDHDTAAFAVESIRRWWNGAGRAAYPTAGRLLITADAGGSNGYRTRTWKTELARFAAEACLTVTVCHLPPGTSKWNRIEHRLFSHITMNWRGRPLTSHEVIVESIAATTTKTGLTVHAELDTNPYPTGIQVSDDEIAALPITRHRFHGDWNYTLHPQHPTHAATTDSTSDQAPATRPPSLTRRSLQDPELTGMTRLRLSELINALTPALEVQREQVLRTRRGHERLVAPGTGAKAKLTPADRILATVLHLRKLATMDLLGQLFGVTAMTISRAKQEVHPLLEAHGHHIDTSTARLRTPADVATFLAPDSTQSKAKETI</sequence>
<feature type="compositionally biased region" description="Basic and acidic residues" evidence="1">
    <location>
        <begin position="223"/>
        <end position="240"/>
    </location>
</feature>
<dbReference type="Pfam" id="PF13613">
    <property type="entry name" value="HTH_Tnp_4"/>
    <property type="match status" value="1"/>
</dbReference>
<dbReference type="InterPro" id="IPR011518">
    <property type="entry name" value="Transposase_36"/>
</dbReference>
<reference evidence="4" key="1">
    <citation type="submission" date="2023-07" db="EMBL/GenBank/DDBJ databases">
        <title>Whole genome shotgun sequence of Streptomyces spororaveus NBRC 15456.</title>
        <authorList>
            <person name="Komaki H."/>
            <person name="Tamura T."/>
        </authorList>
    </citation>
    <scope>NUCLEOTIDE SEQUENCE [LARGE SCALE GENOMIC DNA]</scope>
    <source>
        <strain evidence="4">NBRC 15456</strain>
    </source>
</reference>
<feature type="domain" description="Transposase Helix-turn-helix" evidence="2">
    <location>
        <begin position="503"/>
        <end position="551"/>
    </location>
</feature>
<evidence type="ECO:0000313" key="4">
    <source>
        <dbReference type="Proteomes" id="UP000608522"/>
    </source>
</evidence>
<gene>
    <name evidence="3" type="ORF">Sspor_18070</name>
</gene>
<feature type="compositionally biased region" description="Polar residues" evidence="1">
    <location>
        <begin position="429"/>
        <end position="439"/>
    </location>
</feature>
<dbReference type="InterPro" id="IPR027805">
    <property type="entry name" value="Transposase_HTH_dom"/>
</dbReference>
<comment type="caution">
    <text evidence="3">The sequence shown here is derived from an EMBL/GenBank/DDBJ whole genome shotgun (WGS) entry which is preliminary data.</text>
</comment>
<proteinExistence type="predicted"/>
<organism evidence="3 4">
    <name type="scientific">Streptomyces spororaveus</name>
    <dbReference type="NCBI Taxonomy" id="284039"/>
    <lineage>
        <taxon>Bacteria</taxon>
        <taxon>Bacillati</taxon>
        <taxon>Actinomycetota</taxon>
        <taxon>Actinomycetes</taxon>
        <taxon>Kitasatosporales</taxon>
        <taxon>Streptomycetaceae</taxon>
        <taxon>Streptomyces</taxon>
    </lineage>
</organism>
<dbReference type="Pfam" id="PF07592">
    <property type="entry name" value="DDE_Tnp_ISAZ013"/>
    <property type="match status" value="1"/>
</dbReference>
<protein>
    <recommendedName>
        <fullName evidence="2">Transposase Helix-turn-helix domain-containing protein</fullName>
    </recommendedName>
</protein>